<feature type="domain" description="4Fe-4S ferredoxin-type" evidence="2">
    <location>
        <begin position="122"/>
        <end position="151"/>
    </location>
</feature>
<dbReference type="SUPFAM" id="SSF54862">
    <property type="entry name" value="4Fe-4S ferredoxins"/>
    <property type="match status" value="1"/>
</dbReference>
<dbReference type="PANTHER" id="PTHR43073:SF2">
    <property type="entry name" value="DIHYDROPYRIMIDINE DEHYDROGENASE [NADP(+)]"/>
    <property type="match status" value="1"/>
</dbReference>
<evidence type="ECO:0000259" key="2">
    <source>
        <dbReference type="PROSITE" id="PS51379"/>
    </source>
</evidence>
<keyword evidence="3" id="KW-1185">Reference proteome</keyword>
<dbReference type="Gene3D" id="3.30.70.20">
    <property type="match status" value="1"/>
</dbReference>
<protein>
    <submittedName>
        <fullName evidence="4">4Fe-4S ferredoxin-type domain-containing protein</fullName>
    </submittedName>
</protein>
<dbReference type="GO" id="GO:0006210">
    <property type="term" value="P:thymine catabolic process"/>
    <property type="evidence" value="ECO:0007669"/>
    <property type="project" value="TreeGrafter"/>
</dbReference>
<dbReference type="GO" id="GO:0005829">
    <property type="term" value="C:cytosol"/>
    <property type="evidence" value="ECO:0007669"/>
    <property type="project" value="TreeGrafter"/>
</dbReference>
<dbReference type="GO" id="GO:0006212">
    <property type="term" value="P:uracil catabolic process"/>
    <property type="evidence" value="ECO:0007669"/>
    <property type="project" value="TreeGrafter"/>
</dbReference>
<dbReference type="PANTHER" id="PTHR43073">
    <property type="entry name" value="DIHYDROPYRIMIDINE DEHYDROGENASE [NADP(+)]"/>
    <property type="match status" value="1"/>
</dbReference>
<dbReference type="WBParaSite" id="maker-unitig_27385-snap-gene-0.2-mRNA-1">
    <property type="protein sequence ID" value="maker-unitig_27385-snap-gene-0.2-mRNA-1"/>
    <property type="gene ID" value="maker-unitig_27385-snap-gene-0.2"/>
</dbReference>
<keyword evidence="1" id="KW-0560">Oxidoreductase</keyword>
<dbReference type="Proteomes" id="UP000095280">
    <property type="component" value="Unplaced"/>
</dbReference>
<name>A0A1I8FC39_9PLAT</name>
<dbReference type="GO" id="GO:0002058">
    <property type="term" value="F:uracil binding"/>
    <property type="evidence" value="ECO:0007669"/>
    <property type="project" value="TreeGrafter"/>
</dbReference>
<dbReference type="GO" id="GO:0017113">
    <property type="term" value="F:dihydropyrimidine dehydrogenase (NADP+) activity"/>
    <property type="evidence" value="ECO:0007669"/>
    <property type="project" value="TreeGrafter"/>
</dbReference>
<evidence type="ECO:0000256" key="1">
    <source>
        <dbReference type="ARBA" id="ARBA00023002"/>
    </source>
</evidence>
<dbReference type="AlphaFoldDB" id="A0A1I8FC39"/>
<dbReference type="InterPro" id="IPR017896">
    <property type="entry name" value="4Fe4S_Fe-S-bd"/>
</dbReference>
<evidence type="ECO:0000313" key="4">
    <source>
        <dbReference type="WBParaSite" id="maker-unitig_27385-snap-gene-0.2-mRNA-1"/>
    </source>
</evidence>
<evidence type="ECO:0000313" key="3">
    <source>
        <dbReference type="Proteomes" id="UP000095280"/>
    </source>
</evidence>
<proteinExistence type="predicted"/>
<accession>A0A1I8FC39</accession>
<organism evidence="3 4">
    <name type="scientific">Macrostomum lignano</name>
    <dbReference type="NCBI Taxonomy" id="282301"/>
    <lineage>
        <taxon>Eukaryota</taxon>
        <taxon>Metazoa</taxon>
        <taxon>Spiralia</taxon>
        <taxon>Lophotrochozoa</taxon>
        <taxon>Platyhelminthes</taxon>
        <taxon>Rhabditophora</taxon>
        <taxon>Macrostomorpha</taxon>
        <taxon>Macrostomida</taxon>
        <taxon>Macrostomidae</taxon>
        <taxon>Macrostomum</taxon>
    </lineage>
</organism>
<dbReference type="GO" id="GO:0050661">
    <property type="term" value="F:NADP binding"/>
    <property type="evidence" value="ECO:0007669"/>
    <property type="project" value="TreeGrafter"/>
</dbReference>
<dbReference type="PROSITE" id="PS51379">
    <property type="entry name" value="4FE4S_FER_2"/>
    <property type="match status" value="1"/>
</dbReference>
<sequence length="193" mass="21008">VWAAAVQNQDFTLIDDYVTGLKTLLYLKSLDGAGGLDPARARQTPVHQRGKSLLATGQSLPAFGPYKQRRKRLSTSCFELATLLKPDPASTRFGQRQRPVTLLRQCRPGWKYYDLDNKQGRVVALVNDDLCINCGKCYMTCNDSGYQTTAPAAPCAPLVCPIIDCITMVPRVGEYVPKRGVPFGARAGAEAGG</sequence>
<reference evidence="4" key="1">
    <citation type="submission" date="2016-11" db="UniProtKB">
        <authorList>
            <consortium name="WormBaseParasite"/>
        </authorList>
    </citation>
    <scope>IDENTIFICATION</scope>
</reference>